<reference evidence="5" key="1">
    <citation type="journal article" date="2019" name="Int. J. Syst. Evol. Microbiol.">
        <title>The Global Catalogue of Microorganisms (GCM) 10K type strain sequencing project: providing services to taxonomists for standard genome sequencing and annotation.</title>
        <authorList>
            <consortium name="The Broad Institute Genomics Platform"/>
            <consortium name="The Broad Institute Genome Sequencing Center for Infectious Disease"/>
            <person name="Wu L."/>
            <person name="Ma J."/>
        </authorList>
    </citation>
    <scope>NUCLEOTIDE SEQUENCE [LARGE SCALE GENOMIC DNA]</scope>
    <source>
        <strain evidence="5">CCUG 43304</strain>
    </source>
</reference>
<sequence length="276" mass="29459">MIQASGVVFARRGRVVLDRVDLVAAPGTVVGIIGPNGSGKTTLLRMLFGALVPDAGTVRLDGQELGRLGRRQIARRIAVVAQDPPGDIALNVADTVMLGRLPLRPALALPARGDYAAVAIALNRVGLAGLAERPLSELSGGETQRALIARAIAQEADHVLLDEPTNHLDIRYQHEILALVRTLSATTVIVLHDLNLAARYCDRLLLLDEGRVVASGEPGDVLHPENIEAVYRVPVSRIPLANGSMHLIFSDTASTRPVDESSLLSQHSENEIGEHP</sequence>
<dbReference type="InterPro" id="IPR003593">
    <property type="entry name" value="AAA+_ATPase"/>
</dbReference>
<name>A0ABW1VGZ7_9MICO</name>
<protein>
    <submittedName>
        <fullName evidence="4">ABC transporter ATP-binding protein</fullName>
    </submittedName>
</protein>
<dbReference type="PROSITE" id="PS50893">
    <property type="entry name" value="ABC_TRANSPORTER_2"/>
    <property type="match status" value="1"/>
</dbReference>
<dbReference type="Proteomes" id="UP001596306">
    <property type="component" value="Unassembled WGS sequence"/>
</dbReference>
<dbReference type="InterPro" id="IPR003439">
    <property type="entry name" value="ABC_transporter-like_ATP-bd"/>
</dbReference>
<evidence type="ECO:0000256" key="1">
    <source>
        <dbReference type="ARBA" id="ARBA00022741"/>
    </source>
</evidence>
<dbReference type="SUPFAM" id="SSF52540">
    <property type="entry name" value="P-loop containing nucleoside triphosphate hydrolases"/>
    <property type="match status" value="1"/>
</dbReference>
<comment type="caution">
    <text evidence="4">The sequence shown here is derived from an EMBL/GenBank/DDBJ whole genome shotgun (WGS) entry which is preliminary data.</text>
</comment>
<keyword evidence="1" id="KW-0547">Nucleotide-binding</keyword>
<dbReference type="Pfam" id="PF00005">
    <property type="entry name" value="ABC_tran"/>
    <property type="match status" value="1"/>
</dbReference>
<dbReference type="InterPro" id="IPR027417">
    <property type="entry name" value="P-loop_NTPase"/>
</dbReference>
<evidence type="ECO:0000313" key="5">
    <source>
        <dbReference type="Proteomes" id="UP001596306"/>
    </source>
</evidence>
<evidence type="ECO:0000313" key="4">
    <source>
        <dbReference type="EMBL" id="MFC6357194.1"/>
    </source>
</evidence>
<organism evidence="4 5">
    <name type="scientific">Luethyella okanaganae</name>
    <dbReference type="NCBI Taxonomy" id="69372"/>
    <lineage>
        <taxon>Bacteria</taxon>
        <taxon>Bacillati</taxon>
        <taxon>Actinomycetota</taxon>
        <taxon>Actinomycetes</taxon>
        <taxon>Micrococcales</taxon>
        <taxon>Microbacteriaceae</taxon>
        <taxon>Luethyella</taxon>
    </lineage>
</organism>
<dbReference type="PANTHER" id="PTHR42794">
    <property type="entry name" value="HEMIN IMPORT ATP-BINDING PROTEIN HMUV"/>
    <property type="match status" value="1"/>
</dbReference>
<dbReference type="SMART" id="SM00382">
    <property type="entry name" value="AAA"/>
    <property type="match status" value="1"/>
</dbReference>
<keyword evidence="2 4" id="KW-0067">ATP-binding</keyword>
<dbReference type="PANTHER" id="PTHR42794:SF2">
    <property type="entry name" value="ABC TRANSPORTER ATP-BINDING PROTEIN"/>
    <property type="match status" value="1"/>
</dbReference>
<accession>A0ABW1VGZ7</accession>
<proteinExistence type="predicted"/>
<dbReference type="GO" id="GO:0005524">
    <property type="term" value="F:ATP binding"/>
    <property type="evidence" value="ECO:0007669"/>
    <property type="project" value="UniProtKB-KW"/>
</dbReference>
<feature type="domain" description="ABC transporter" evidence="3">
    <location>
        <begin position="2"/>
        <end position="234"/>
    </location>
</feature>
<evidence type="ECO:0000259" key="3">
    <source>
        <dbReference type="PROSITE" id="PS50893"/>
    </source>
</evidence>
<gene>
    <name evidence="4" type="ORF">ACFQB0_13870</name>
</gene>
<dbReference type="RefSeq" id="WP_386732763.1">
    <property type="nucleotide sequence ID" value="NZ_JBHSTP010000003.1"/>
</dbReference>
<dbReference type="Gene3D" id="3.40.50.300">
    <property type="entry name" value="P-loop containing nucleotide triphosphate hydrolases"/>
    <property type="match status" value="1"/>
</dbReference>
<keyword evidence="5" id="KW-1185">Reference proteome</keyword>
<evidence type="ECO:0000256" key="2">
    <source>
        <dbReference type="ARBA" id="ARBA00022840"/>
    </source>
</evidence>
<dbReference type="CDD" id="cd03214">
    <property type="entry name" value="ABC_Iron-Siderophores_B12_Hemin"/>
    <property type="match status" value="1"/>
</dbReference>
<dbReference type="EMBL" id="JBHSTP010000003">
    <property type="protein sequence ID" value="MFC6357194.1"/>
    <property type="molecule type" value="Genomic_DNA"/>
</dbReference>